<dbReference type="Proteomes" id="UP001054889">
    <property type="component" value="Unassembled WGS sequence"/>
</dbReference>
<evidence type="ECO:0000313" key="4">
    <source>
        <dbReference type="Proteomes" id="UP001054889"/>
    </source>
</evidence>
<keyword evidence="2" id="KW-0732">Signal</keyword>
<reference evidence="3" key="2">
    <citation type="submission" date="2021-12" db="EMBL/GenBank/DDBJ databases">
        <title>Resequencing data analysis of finger millet.</title>
        <authorList>
            <person name="Hatakeyama M."/>
            <person name="Aluri S."/>
            <person name="Balachadran M.T."/>
            <person name="Sivarajan S.R."/>
            <person name="Poveda L."/>
            <person name="Shimizu-Inatsugi R."/>
            <person name="Schlapbach R."/>
            <person name="Sreeman S.M."/>
            <person name="Shimizu K.K."/>
        </authorList>
    </citation>
    <scope>NUCLEOTIDE SEQUENCE</scope>
</reference>
<accession>A0AAV5C833</accession>
<feature type="region of interest" description="Disordered" evidence="1">
    <location>
        <begin position="26"/>
        <end position="68"/>
    </location>
</feature>
<comment type="caution">
    <text evidence="3">The sequence shown here is derived from an EMBL/GenBank/DDBJ whole genome shotgun (WGS) entry which is preliminary data.</text>
</comment>
<proteinExistence type="predicted"/>
<evidence type="ECO:0000256" key="1">
    <source>
        <dbReference type="SAM" id="MobiDB-lite"/>
    </source>
</evidence>
<organism evidence="3 4">
    <name type="scientific">Eleusine coracana subsp. coracana</name>
    <dbReference type="NCBI Taxonomy" id="191504"/>
    <lineage>
        <taxon>Eukaryota</taxon>
        <taxon>Viridiplantae</taxon>
        <taxon>Streptophyta</taxon>
        <taxon>Embryophyta</taxon>
        <taxon>Tracheophyta</taxon>
        <taxon>Spermatophyta</taxon>
        <taxon>Magnoliopsida</taxon>
        <taxon>Liliopsida</taxon>
        <taxon>Poales</taxon>
        <taxon>Poaceae</taxon>
        <taxon>PACMAD clade</taxon>
        <taxon>Chloridoideae</taxon>
        <taxon>Cynodonteae</taxon>
        <taxon>Eleusininae</taxon>
        <taxon>Eleusine</taxon>
    </lineage>
</organism>
<evidence type="ECO:0000256" key="2">
    <source>
        <dbReference type="SAM" id="SignalP"/>
    </source>
</evidence>
<reference evidence="3" key="1">
    <citation type="journal article" date="2018" name="DNA Res.">
        <title>Multiple hybrid de novo genome assembly of finger millet, an orphan allotetraploid crop.</title>
        <authorList>
            <person name="Hatakeyama M."/>
            <person name="Aluri S."/>
            <person name="Balachadran M.T."/>
            <person name="Sivarajan S.R."/>
            <person name="Patrignani A."/>
            <person name="Gruter S."/>
            <person name="Poveda L."/>
            <person name="Shimizu-Inatsugi R."/>
            <person name="Baeten J."/>
            <person name="Francoijs K.J."/>
            <person name="Nataraja K.N."/>
            <person name="Reddy Y.A.N."/>
            <person name="Phadnis S."/>
            <person name="Ravikumar R.L."/>
            <person name="Schlapbach R."/>
            <person name="Sreeman S.M."/>
            <person name="Shimizu K.K."/>
        </authorList>
    </citation>
    <scope>NUCLEOTIDE SEQUENCE</scope>
</reference>
<feature type="signal peptide" evidence="2">
    <location>
        <begin position="1"/>
        <end position="23"/>
    </location>
</feature>
<dbReference type="AlphaFoldDB" id="A0AAV5C833"/>
<keyword evidence="4" id="KW-1185">Reference proteome</keyword>
<sequence>MAIRASSWLVLSVLLVLVVAAAAIEEGSPSPAAKDEEGAPSPAADEAADDDGAPAPEPASEEEASIGAKIKEKGKTVLEGLGLSNIKCKLAGNCPAPAPEA</sequence>
<evidence type="ECO:0000313" key="3">
    <source>
        <dbReference type="EMBL" id="GJM94258.1"/>
    </source>
</evidence>
<name>A0AAV5C833_ELECO</name>
<feature type="chain" id="PRO_5043528773" evidence="2">
    <location>
        <begin position="24"/>
        <end position="101"/>
    </location>
</feature>
<dbReference type="EMBL" id="BQKI01000005">
    <property type="protein sequence ID" value="GJM94258.1"/>
    <property type="molecule type" value="Genomic_DNA"/>
</dbReference>
<protein>
    <submittedName>
        <fullName evidence="3">Uncharacterized protein</fullName>
    </submittedName>
</protein>
<gene>
    <name evidence="3" type="primary">ga10888</name>
    <name evidence="3" type="ORF">PR202_ga10888</name>
</gene>